<protein>
    <recommendedName>
        <fullName evidence="3">Urease subunit beta</fullName>
        <ecNumber evidence="3">3.5.1.5</ecNumber>
    </recommendedName>
    <alternativeName>
        <fullName evidence="3">Urea amidohydrolase subunit beta</fullName>
    </alternativeName>
</protein>
<dbReference type="AlphaFoldDB" id="A0A3G9JLB0"/>
<gene>
    <name evidence="3" type="primary">ureB</name>
    <name evidence="4" type="ORF">SG0102_17150</name>
</gene>
<dbReference type="NCBIfam" id="TIGR00192">
    <property type="entry name" value="urease_beta"/>
    <property type="match status" value="1"/>
</dbReference>
<dbReference type="HAMAP" id="MF_01954">
    <property type="entry name" value="Urease_beta"/>
    <property type="match status" value="1"/>
</dbReference>
<reference evidence="4 5" key="1">
    <citation type="submission" date="2018-11" db="EMBL/GenBank/DDBJ databases">
        <title>Novel Erysipelotrichaceae bacterium isolated from small intestine of a swine.</title>
        <authorList>
            <person name="Kim J.S."/>
            <person name="Choe H."/>
            <person name="Lee Y.R."/>
            <person name="Kim K.M."/>
            <person name="Park D.S."/>
        </authorList>
    </citation>
    <scope>NUCLEOTIDE SEQUENCE [LARGE SCALE GENOMIC DNA]</scope>
    <source>
        <strain evidence="4 5">SG0102</strain>
    </source>
</reference>
<proteinExistence type="inferred from homology"/>
<dbReference type="InterPro" id="IPR050069">
    <property type="entry name" value="Urease_subunit"/>
</dbReference>
<dbReference type="FunFam" id="2.10.150.10:FF:000001">
    <property type="entry name" value="Urease subunit beta"/>
    <property type="match status" value="1"/>
</dbReference>
<evidence type="ECO:0000256" key="3">
    <source>
        <dbReference type="HAMAP-Rule" id="MF_01954"/>
    </source>
</evidence>
<sequence>MIPGEYHYATDEPVDYNTGYEAIAIEVKNTGDRAVQVGSHFHFYEANSGLAFDREKAYGKRLDIPAGTAIRFEPGESRTVPLIDFGGSRRVFGFNNKVNGYLDKDKHAHAKEAEK</sequence>
<comment type="catalytic activity">
    <reaction evidence="2 3">
        <text>urea + 2 H2O + H(+) = hydrogencarbonate + 2 NH4(+)</text>
        <dbReference type="Rhea" id="RHEA:20557"/>
        <dbReference type="ChEBI" id="CHEBI:15377"/>
        <dbReference type="ChEBI" id="CHEBI:15378"/>
        <dbReference type="ChEBI" id="CHEBI:16199"/>
        <dbReference type="ChEBI" id="CHEBI:17544"/>
        <dbReference type="ChEBI" id="CHEBI:28938"/>
        <dbReference type="EC" id="3.5.1.5"/>
    </reaction>
</comment>
<dbReference type="Proteomes" id="UP000268059">
    <property type="component" value="Chromosome"/>
</dbReference>
<dbReference type="FunCoup" id="A0A3G9JLB0">
    <property type="interactions" value="51"/>
</dbReference>
<dbReference type="CDD" id="cd00407">
    <property type="entry name" value="Urease_beta"/>
    <property type="match status" value="1"/>
</dbReference>
<dbReference type="EC" id="3.5.1.5" evidence="3"/>
<evidence type="ECO:0000256" key="1">
    <source>
        <dbReference type="ARBA" id="ARBA00022801"/>
    </source>
</evidence>
<dbReference type="RefSeq" id="WP_125119603.1">
    <property type="nucleotide sequence ID" value="NZ_AP019309.1"/>
</dbReference>
<dbReference type="Gene3D" id="2.10.150.10">
    <property type="entry name" value="Urease, beta subunit"/>
    <property type="match status" value="1"/>
</dbReference>
<comment type="similarity">
    <text evidence="3">Belongs to the urease beta subunit family.</text>
</comment>
<dbReference type="EMBL" id="AP019309">
    <property type="protein sequence ID" value="BBH26781.1"/>
    <property type="molecule type" value="Genomic_DNA"/>
</dbReference>
<evidence type="ECO:0000313" key="4">
    <source>
        <dbReference type="EMBL" id="BBH26781.1"/>
    </source>
</evidence>
<dbReference type="OrthoDB" id="9797217at2"/>
<dbReference type="Pfam" id="PF00699">
    <property type="entry name" value="Urease_beta"/>
    <property type="match status" value="1"/>
</dbReference>
<dbReference type="InParanoid" id="A0A3G9JLB0"/>
<dbReference type="InterPro" id="IPR002019">
    <property type="entry name" value="Urease_beta-like"/>
</dbReference>
<comment type="subunit">
    <text evidence="3">Heterotrimer of UreA (gamma), UreB (beta) and UreC (alpha) subunits. Three heterotrimers associate to form the active enzyme.</text>
</comment>
<dbReference type="PANTHER" id="PTHR33569:SF1">
    <property type="entry name" value="UREASE"/>
    <property type="match status" value="1"/>
</dbReference>
<keyword evidence="1 3" id="KW-0378">Hydrolase</keyword>
<evidence type="ECO:0000313" key="5">
    <source>
        <dbReference type="Proteomes" id="UP000268059"/>
    </source>
</evidence>
<comment type="subcellular location">
    <subcellularLocation>
        <location evidence="3">Cytoplasm</location>
    </subcellularLocation>
</comment>
<dbReference type="NCBIfam" id="NF009682">
    <property type="entry name" value="PRK13203.1"/>
    <property type="match status" value="1"/>
</dbReference>
<dbReference type="UniPathway" id="UPA00258">
    <property type="reaction ID" value="UER00370"/>
</dbReference>
<dbReference type="KEGG" id="ebm:SG0102_17150"/>
<dbReference type="GO" id="GO:0043419">
    <property type="term" value="P:urea catabolic process"/>
    <property type="evidence" value="ECO:0007669"/>
    <property type="project" value="UniProtKB-UniRule"/>
</dbReference>
<name>A0A3G9JLB0_9FIRM</name>
<organism evidence="4 5">
    <name type="scientific">Intestinibaculum porci</name>
    <dbReference type="NCBI Taxonomy" id="2487118"/>
    <lineage>
        <taxon>Bacteria</taxon>
        <taxon>Bacillati</taxon>
        <taxon>Bacillota</taxon>
        <taxon>Erysipelotrichia</taxon>
        <taxon>Erysipelotrichales</taxon>
        <taxon>Erysipelotrichaceae</taxon>
        <taxon>Intestinibaculum</taxon>
    </lineage>
</organism>
<dbReference type="GO" id="GO:0009039">
    <property type="term" value="F:urease activity"/>
    <property type="evidence" value="ECO:0007669"/>
    <property type="project" value="UniProtKB-UniRule"/>
</dbReference>
<dbReference type="GO" id="GO:0035550">
    <property type="term" value="C:urease complex"/>
    <property type="evidence" value="ECO:0007669"/>
    <property type="project" value="InterPro"/>
</dbReference>
<comment type="pathway">
    <text evidence="3">Nitrogen metabolism; urea degradation; CO(2) and NH(3) from urea (urease route): step 1/1.</text>
</comment>
<dbReference type="InterPro" id="IPR036461">
    <property type="entry name" value="Urease_betasu_sf"/>
</dbReference>
<keyword evidence="5" id="KW-1185">Reference proteome</keyword>
<evidence type="ECO:0000256" key="2">
    <source>
        <dbReference type="ARBA" id="ARBA00047778"/>
    </source>
</evidence>
<accession>A0A3G9JLB0</accession>
<dbReference type="PANTHER" id="PTHR33569">
    <property type="entry name" value="UREASE"/>
    <property type="match status" value="1"/>
</dbReference>
<keyword evidence="3" id="KW-0963">Cytoplasm</keyword>
<dbReference type="SUPFAM" id="SSF51278">
    <property type="entry name" value="Urease, beta-subunit"/>
    <property type="match status" value="1"/>
</dbReference>